<evidence type="ECO:0000313" key="2">
    <source>
        <dbReference type="Proteomes" id="UP000198736"/>
    </source>
</evidence>
<proteinExistence type="predicted"/>
<reference evidence="2" key="1">
    <citation type="submission" date="2015-10" db="EMBL/GenBank/DDBJ databases">
        <authorList>
            <person name="Luecker S."/>
            <person name="Luecker S."/>
        </authorList>
    </citation>
    <scope>NUCLEOTIDE SEQUENCE [LARGE SCALE GENOMIC DNA]</scope>
</reference>
<protein>
    <submittedName>
        <fullName evidence="1">Uncharacterized protein</fullName>
    </submittedName>
</protein>
<evidence type="ECO:0000313" key="1">
    <source>
        <dbReference type="EMBL" id="CUS34179.1"/>
    </source>
</evidence>
<dbReference type="EMBL" id="CZPZ01000008">
    <property type="protein sequence ID" value="CUS34179.1"/>
    <property type="molecule type" value="Genomic_DNA"/>
</dbReference>
<accession>A0A0S4L903</accession>
<organism evidence="1 2">
    <name type="scientific">Candidatus Nitrospira nitrificans</name>
    <dbReference type="NCBI Taxonomy" id="1742973"/>
    <lineage>
        <taxon>Bacteria</taxon>
        <taxon>Pseudomonadati</taxon>
        <taxon>Nitrospirota</taxon>
        <taxon>Nitrospiria</taxon>
        <taxon>Nitrospirales</taxon>
        <taxon>Nitrospiraceae</taxon>
        <taxon>Nitrospira</taxon>
    </lineage>
</organism>
<dbReference type="AlphaFoldDB" id="A0A0S4L903"/>
<name>A0A0S4L903_9BACT</name>
<keyword evidence="2" id="KW-1185">Reference proteome</keyword>
<sequence>MNNSSLDSSSRFLNAPKRRCKILPESTDLLRSSKNYGSVTSRNTAFPAERAVLSPSVCRGRRFKNVPRKVSFSGHCERGERYGFGLGRAGLSVFSGELSFSSQLGLLLKALFVEKTGRYSTGSIRSWCGSLRSSVKKAGERRDGT</sequence>
<dbReference type="Proteomes" id="UP000198736">
    <property type="component" value="Unassembled WGS sequence"/>
</dbReference>
<gene>
    <name evidence="1" type="ORF">COMA2_160018</name>
</gene>